<reference evidence="1" key="1">
    <citation type="submission" date="2018-05" db="EMBL/GenBank/DDBJ databases">
        <authorList>
            <person name="Lanie J.A."/>
            <person name="Ng W.-L."/>
            <person name="Kazmierczak K.M."/>
            <person name="Andrzejewski T.M."/>
            <person name="Davidsen T.M."/>
            <person name="Wayne K.J."/>
            <person name="Tettelin H."/>
            <person name="Glass J.I."/>
            <person name="Rusch D."/>
            <person name="Podicherti R."/>
            <person name="Tsui H.-C.T."/>
            <person name="Winkler M.E."/>
        </authorList>
    </citation>
    <scope>NUCLEOTIDE SEQUENCE</scope>
</reference>
<dbReference type="AlphaFoldDB" id="A0A382BVZ5"/>
<protein>
    <submittedName>
        <fullName evidence="1">Uncharacterized protein</fullName>
    </submittedName>
</protein>
<sequence length="147" mass="15447">MALTIKKKVQNYTIDQGTTFEKTIGAEDSSSVAVTISSGTVAGSMVKNFSYAPILKLEDSIGGEILLNSTDGTGGNMGDNILTEPQSFTTSLTGANCTFSLTATQTAELVEGKYYYSLTYTQSDGTTKERLAEGLITVEASAEVTNG</sequence>
<organism evidence="1">
    <name type="scientific">marine metagenome</name>
    <dbReference type="NCBI Taxonomy" id="408172"/>
    <lineage>
        <taxon>unclassified sequences</taxon>
        <taxon>metagenomes</taxon>
        <taxon>ecological metagenomes</taxon>
    </lineage>
</organism>
<evidence type="ECO:0000313" key="1">
    <source>
        <dbReference type="EMBL" id="SVB17233.1"/>
    </source>
</evidence>
<accession>A0A382BVZ5</accession>
<dbReference type="EMBL" id="UINC01031345">
    <property type="protein sequence ID" value="SVB17233.1"/>
    <property type="molecule type" value="Genomic_DNA"/>
</dbReference>
<name>A0A382BVZ5_9ZZZZ</name>
<proteinExistence type="predicted"/>
<gene>
    <name evidence="1" type="ORF">METZ01_LOCUS170087</name>
</gene>